<organism evidence="3 4">
    <name type="scientific">Desulfurispirillum indicum (strain ATCC BAA-1389 / DSM 22839 / S5)</name>
    <dbReference type="NCBI Taxonomy" id="653733"/>
    <lineage>
        <taxon>Bacteria</taxon>
        <taxon>Pseudomonadati</taxon>
        <taxon>Chrysiogenota</taxon>
        <taxon>Chrysiogenia</taxon>
        <taxon>Chrysiogenales</taxon>
        <taxon>Chrysiogenaceae</taxon>
        <taxon>Desulfurispirillum</taxon>
    </lineage>
</organism>
<gene>
    <name evidence="3" type="ordered locus">Selin_1810</name>
</gene>
<dbReference type="Gene3D" id="2.40.70.10">
    <property type="entry name" value="Acid Proteases"/>
    <property type="match status" value="1"/>
</dbReference>
<dbReference type="AlphaFoldDB" id="E6W1I8"/>
<dbReference type="SUPFAM" id="SSF50630">
    <property type="entry name" value="Acid proteases"/>
    <property type="match status" value="1"/>
</dbReference>
<keyword evidence="4" id="KW-1185">Reference proteome</keyword>
<dbReference type="InParanoid" id="E6W1I8"/>
<protein>
    <recommendedName>
        <fullName evidence="2">Retropepsin-like aspartic endopeptidase domain-containing protein</fullName>
    </recommendedName>
</protein>
<accession>E6W1I8</accession>
<proteinExistence type="predicted"/>
<dbReference type="Proteomes" id="UP000002572">
    <property type="component" value="Chromosome"/>
</dbReference>
<dbReference type="KEGG" id="din:Selin_1810"/>
<keyword evidence="1" id="KW-0175">Coiled coil</keyword>
<dbReference type="PROSITE" id="PS51257">
    <property type="entry name" value="PROKAR_LIPOPROTEIN"/>
    <property type="match status" value="1"/>
</dbReference>
<dbReference type="eggNOG" id="COG4067">
    <property type="taxonomic scope" value="Bacteria"/>
</dbReference>
<feature type="domain" description="Retropepsin-like aspartic endopeptidase" evidence="2">
    <location>
        <begin position="121"/>
        <end position="254"/>
    </location>
</feature>
<dbReference type="InterPro" id="IPR021109">
    <property type="entry name" value="Peptidase_aspartic_dom_sf"/>
</dbReference>
<evidence type="ECO:0000313" key="4">
    <source>
        <dbReference type="Proteomes" id="UP000002572"/>
    </source>
</evidence>
<feature type="coiled-coil region" evidence="1">
    <location>
        <begin position="22"/>
        <end position="56"/>
    </location>
</feature>
<evidence type="ECO:0000259" key="2">
    <source>
        <dbReference type="Pfam" id="PF05618"/>
    </source>
</evidence>
<dbReference type="HOGENOM" id="CLU_070079_0_0_0"/>
<dbReference type="PANTHER" id="PTHR38037">
    <property type="entry name" value="ZN_PROTEASE DOMAIN-CONTAINING PROTEIN"/>
    <property type="match status" value="1"/>
</dbReference>
<dbReference type="PANTHER" id="PTHR38037:SF2">
    <property type="entry name" value="ATP-DEPENDENT ZINC PROTEASE DOMAIN-CONTAINING PROTEIN-RELATED"/>
    <property type="match status" value="1"/>
</dbReference>
<dbReference type="RefSeq" id="WP_013506417.1">
    <property type="nucleotide sequence ID" value="NC_014836.1"/>
</dbReference>
<dbReference type="OrthoDB" id="9782977at2"/>
<name>E6W1I8_DESIS</name>
<sequence>MRVFASMMTFAFFLSGCAPGHLMVREGDLQALEQRIDEQEQRMELLANEQASMQSALLASQEEVLRALQAVSTQQAELYTRQREWESFIRSTRLQVKDSENTELFEVQLEPFATVNADKQVVGSIENVYLAPPGIVLPARIDTGATTSSLDARHVQRFERNGERWVRFTIVNPDDDSEIVLERKIVRNVRIIQAIQDEAERRPVVELGVTVGKTTQTAQFTLSDRQHLEFPILIGRNILMDIMVVDVAQTNIAPPVLPVELTVPGEAP</sequence>
<dbReference type="STRING" id="653733.Selin_1810"/>
<dbReference type="InterPro" id="IPR008503">
    <property type="entry name" value="Asp_endopeptidase"/>
</dbReference>
<reference evidence="3 4" key="1">
    <citation type="submission" date="2010-12" db="EMBL/GenBank/DDBJ databases">
        <title>Complete sequence of Desulfurispirillum indicum S5.</title>
        <authorList>
            <consortium name="US DOE Joint Genome Institute"/>
            <person name="Lucas S."/>
            <person name="Copeland A."/>
            <person name="Lapidus A."/>
            <person name="Cheng J.-F."/>
            <person name="Goodwin L."/>
            <person name="Pitluck S."/>
            <person name="Chertkov O."/>
            <person name="Held B."/>
            <person name="Detter J.C."/>
            <person name="Han C."/>
            <person name="Tapia R."/>
            <person name="Land M."/>
            <person name="Hauser L."/>
            <person name="Kyrpides N."/>
            <person name="Ivanova N."/>
            <person name="Mikhailova N."/>
            <person name="Haggblom M."/>
            <person name="Rauschenbach I."/>
            <person name="Bini E."/>
            <person name="Woyke T."/>
        </authorList>
    </citation>
    <scope>NUCLEOTIDE SEQUENCE [LARGE SCALE GENOMIC DNA]</scope>
    <source>
        <strain evidence="4">ATCC BAA-1389 / DSM 22839 / S5</strain>
    </source>
</reference>
<evidence type="ECO:0000313" key="3">
    <source>
        <dbReference type="EMBL" id="ADU66537.1"/>
    </source>
</evidence>
<dbReference type="Pfam" id="PF05618">
    <property type="entry name" value="Zn_protease"/>
    <property type="match status" value="1"/>
</dbReference>
<evidence type="ECO:0000256" key="1">
    <source>
        <dbReference type="SAM" id="Coils"/>
    </source>
</evidence>
<dbReference type="EMBL" id="CP002432">
    <property type="protein sequence ID" value="ADU66537.1"/>
    <property type="molecule type" value="Genomic_DNA"/>
</dbReference>